<dbReference type="GO" id="GO:0000976">
    <property type="term" value="F:transcription cis-regulatory region binding"/>
    <property type="evidence" value="ECO:0007669"/>
    <property type="project" value="TreeGrafter"/>
</dbReference>
<dbReference type="InterPro" id="IPR001647">
    <property type="entry name" value="HTH_TetR"/>
</dbReference>
<evidence type="ECO:0000259" key="3">
    <source>
        <dbReference type="PROSITE" id="PS50977"/>
    </source>
</evidence>
<dbReference type="SUPFAM" id="SSF46689">
    <property type="entry name" value="Homeodomain-like"/>
    <property type="match status" value="1"/>
</dbReference>
<dbReference type="InterPro" id="IPR009057">
    <property type="entry name" value="Homeodomain-like_sf"/>
</dbReference>
<dbReference type="PANTHER" id="PTHR30055">
    <property type="entry name" value="HTH-TYPE TRANSCRIPTIONAL REGULATOR RUTR"/>
    <property type="match status" value="1"/>
</dbReference>
<organism evidence="4 5">
    <name type="scientific">Thermomonospora echinospora</name>
    <dbReference type="NCBI Taxonomy" id="1992"/>
    <lineage>
        <taxon>Bacteria</taxon>
        <taxon>Bacillati</taxon>
        <taxon>Actinomycetota</taxon>
        <taxon>Actinomycetes</taxon>
        <taxon>Streptosporangiales</taxon>
        <taxon>Thermomonosporaceae</taxon>
        <taxon>Thermomonospora</taxon>
    </lineage>
</organism>
<dbReference type="AlphaFoldDB" id="A0A1H6CM02"/>
<proteinExistence type="predicted"/>
<dbReference type="RefSeq" id="WP_103939850.1">
    <property type="nucleotide sequence ID" value="NZ_FNVO01000010.1"/>
</dbReference>
<dbReference type="InterPro" id="IPR050109">
    <property type="entry name" value="HTH-type_TetR-like_transc_reg"/>
</dbReference>
<keyword evidence="1 2" id="KW-0238">DNA-binding</keyword>
<gene>
    <name evidence="4" type="ORF">SAMN04489712_110139</name>
</gene>
<dbReference type="OrthoDB" id="4709704at2"/>
<dbReference type="PANTHER" id="PTHR30055:SF226">
    <property type="entry name" value="HTH-TYPE TRANSCRIPTIONAL REGULATOR PKSA"/>
    <property type="match status" value="1"/>
</dbReference>
<keyword evidence="5" id="KW-1185">Reference proteome</keyword>
<accession>A0A1H6CM02</accession>
<dbReference type="Gene3D" id="1.10.10.60">
    <property type="entry name" value="Homeodomain-like"/>
    <property type="match status" value="1"/>
</dbReference>
<feature type="domain" description="HTH tetR-type" evidence="3">
    <location>
        <begin position="14"/>
        <end position="74"/>
    </location>
</feature>
<dbReference type="Proteomes" id="UP000236723">
    <property type="component" value="Unassembled WGS sequence"/>
</dbReference>
<dbReference type="PROSITE" id="PS50977">
    <property type="entry name" value="HTH_TETR_2"/>
    <property type="match status" value="1"/>
</dbReference>
<dbReference type="EMBL" id="FNVO01000010">
    <property type="protein sequence ID" value="SEG73665.1"/>
    <property type="molecule type" value="Genomic_DNA"/>
</dbReference>
<evidence type="ECO:0000313" key="4">
    <source>
        <dbReference type="EMBL" id="SEG73665.1"/>
    </source>
</evidence>
<sequence length="192" mass="20934">MPRITAPTVAEHRARRYRALLEAAREIVLTDGPQAVTPAAIGARTGLARSSVYKYFPTSLDILVRLLEEVFEQWIARLGEVMAEQATSAGRVTAYVRAFLEFASGDEHRVADAIGFTGLPPEAAAKIRARHHELTEPLRRALADLGDPAPEVTMELMVGTLNAATRLIARGHPQDQIITATLAFIHPGPNPR</sequence>
<name>A0A1H6CM02_9ACTN</name>
<dbReference type="Gene3D" id="1.10.357.10">
    <property type="entry name" value="Tetracycline Repressor, domain 2"/>
    <property type="match status" value="1"/>
</dbReference>
<protein>
    <submittedName>
        <fullName evidence="4">DNA-binding transcriptional regulator, AcrR family</fullName>
    </submittedName>
</protein>
<evidence type="ECO:0000256" key="1">
    <source>
        <dbReference type="ARBA" id="ARBA00023125"/>
    </source>
</evidence>
<dbReference type="Pfam" id="PF00440">
    <property type="entry name" value="TetR_N"/>
    <property type="match status" value="1"/>
</dbReference>
<feature type="DNA-binding region" description="H-T-H motif" evidence="2">
    <location>
        <begin position="37"/>
        <end position="56"/>
    </location>
</feature>
<dbReference type="GO" id="GO:0003700">
    <property type="term" value="F:DNA-binding transcription factor activity"/>
    <property type="evidence" value="ECO:0007669"/>
    <property type="project" value="TreeGrafter"/>
</dbReference>
<reference evidence="5" key="1">
    <citation type="submission" date="2016-10" db="EMBL/GenBank/DDBJ databases">
        <authorList>
            <person name="Varghese N."/>
            <person name="Submissions S."/>
        </authorList>
    </citation>
    <scope>NUCLEOTIDE SEQUENCE [LARGE SCALE GENOMIC DNA]</scope>
    <source>
        <strain evidence="5">DSM 43163</strain>
    </source>
</reference>
<evidence type="ECO:0000313" key="5">
    <source>
        <dbReference type="Proteomes" id="UP000236723"/>
    </source>
</evidence>
<evidence type="ECO:0000256" key="2">
    <source>
        <dbReference type="PROSITE-ProRule" id="PRU00335"/>
    </source>
</evidence>